<feature type="region of interest" description="Disordered" evidence="2">
    <location>
        <begin position="156"/>
        <end position="197"/>
    </location>
</feature>
<keyword evidence="1" id="KW-0175">Coiled coil</keyword>
<keyword evidence="3" id="KW-1185">Reference proteome</keyword>
<dbReference type="PANTHER" id="PTHR23330">
    <property type="entry name" value="P300 TRANSCRIPTIONAL COFACTOR JMY-RELATED"/>
    <property type="match status" value="1"/>
</dbReference>
<feature type="compositionally biased region" description="Low complexity" evidence="2">
    <location>
        <begin position="26"/>
        <end position="40"/>
    </location>
</feature>
<feature type="region of interest" description="Disordered" evidence="2">
    <location>
        <begin position="1"/>
        <end position="45"/>
    </location>
</feature>
<name>A0A6P9AP49_PANGU</name>
<proteinExistence type="predicted"/>
<dbReference type="GeneID" id="117656194"/>
<feature type="compositionally biased region" description="Polar residues" evidence="2">
    <location>
        <begin position="336"/>
        <end position="350"/>
    </location>
</feature>
<feature type="region of interest" description="Disordered" evidence="2">
    <location>
        <begin position="329"/>
        <end position="350"/>
    </location>
</feature>
<evidence type="ECO:0000256" key="1">
    <source>
        <dbReference type="SAM" id="Coils"/>
    </source>
</evidence>
<dbReference type="PANTHER" id="PTHR23330:SF9">
    <property type="entry name" value="PROLINE-RICH PROTEIN 11"/>
    <property type="match status" value="1"/>
</dbReference>
<evidence type="ECO:0000313" key="4">
    <source>
        <dbReference type="RefSeq" id="XP_034260188.1"/>
    </source>
</evidence>
<evidence type="ECO:0000313" key="3">
    <source>
        <dbReference type="Proteomes" id="UP001652622"/>
    </source>
</evidence>
<organism evidence="3 4">
    <name type="scientific">Pantherophis guttatus</name>
    <name type="common">Corn snake</name>
    <name type="synonym">Elaphe guttata</name>
    <dbReference type="NCBI Taxonomy" id="94885"/>
    <lineage>
        <taxon>Eukaryota</taxon>
        <taxon>Metazoa</taxon>
        <taxon>Chordata</taxon>
        <taxon>Craniata</taxon>
        <taxon>Vertebrata</taxon>
        <taxon>Euteleostomi</taxon>
        <taxon>Lepidosauria</taxon>
        <taxon>Squamata</taxon>
        <taxon>Bifurcata</taxon>
        <taxon>Unidentata</taxon>
        <taxon>Episquamata</taxon>
        <taxon>Toxicofera</taxon>
        <taxon>Serpentes</taxon>
        <taxon>Colubroidea</taxon>
        <taxon>Colubridae</taxon>
        <taxon>Colubrinae</taxon>
        <taxon>Pantherophis</taxon>
    </lineage>
</organism>
<reference evidence="4" key="1">
    <citation type="submission" date="2025-08" db="UniProtKB">
        <authorList>
            <consortium name="RefSeq"/>
        </authorList>
    </citation>
    <scope>IDENTIFICATION</scope>
    <source>
        <tissue evidence="4">Blood</tissue>
    </source>
</reference>
<evidence type="ECO:0000256" key="2">
    <source>
        <dbReference type="SAM" id="MobiDB-lite"/>
    </source>
</evidence>
<gene>
    <name evidence="4" type="primary">PRR11</name>
</gene>
<dbReference type="RefSeq" id="XP_034260188.1">
    <property type="nucleotide sequence ID" value="XM_034404297.2"/>
</dbReference>
<feature type="compositionally biased region" description="Basic residues" evidence="2">
    <location>
        <begin position="1"/>
        <end position="25"/>
    </location>
</feature>
<dbReference type="AlphaFoldDB" id="A0A6P9AP49"/>
<sequence>MARVKRRCQKRRSRTKSLSKEKKHTTLTSSSSLPSKASPPTRSPVILRSQRRRFSSWLLAFRDISETLKHILAAAVSWCWWCQRHVAQILHVFVSAAFPSHTYLAELKELRAEVENLKREVAELQSVLQNGGTAASAGTLPCQLSPNLLSASAHTQLSVTQPTPLPSQNLQIPTPPPPPPPPPLPPPPPPPAPLVFKRRSDPKIQAVPLKKDVPLQITAQDLLNVKLKKTKSEAATDKETSPSKGRKALITLRDLQSIRLQANAPQPLPRVTNFLNTPSRDGLDFRKHLKKVAIKRSPGGTPMNNKENIETGTGLTPLMTQALRRKFQLAHPKSPSPSCFPTRNSFEEQS</sequence>
<feature type="coiled-coil region" evidence="1">
    <location>
        <begin position="100"/>
        <end position="127"/>
    </location>
</feature>
<accession>A0A6P9AP49</accession>
<dbReference type="Proteomes" id="UP001652622">
    <property type="component" value="Unplaced"/>
</dbReference>
<feature type="compositionally biased region" description="Polar residues" evidence="2">
    <location>
        <begin position="156"/>
        <end position="172"/>
    </location>
</feature>
<dbReference type="GO" id="GO:0005737">
    <property type="term" value="C:cytoplasm"/>
    <property type="evidence" value="ECO:0007669"/>
    <property type="project" value="TreeGrafter"/>
</dbReference>
<dbReference type="GO" id="GO:0005634">
    <property type="term" value="C:nucleus"/>
    <property type="evidence" value="ECO:0007669"/>
    <property type="project" value="TreeGrafter"/>
</dbReference>
<dbReference type="CTD" id="55771"/>
<protein>
    <submittedName>
        <fullName evidence="4">Proline-rich protein 11 isoform X2</fullName>
    </submittedName>
</protein>
<feature type="compositionally biased region" description="Pro residues" evidence="2">
    <location>
        <begin position="173"/>
        <end position="193"/>
    </location>
</feature>